<dbReference type="GO" id="GO:0005874">
    <property type="term" value="C:microtubule"/>
    <property type="evidence" value="ECO:0007669"/>
    <property type="project" value="UniProtKB-KW"/>
</dbReference>
<dbReference type="InterPro" id="IPR007259">
    <property type="entry name" value="GCP"/>
</dbReference>
<dbReference type="GO" id="GO:0051011">
    <property type="term" value="F:microtubule minus-end binding"/>
    <property type="evidence" value="ECO:0007669"/>
    <property type="project" value="TreeGrafter"/>
</dbReference>
<dbReference type="GO" id="GO:0043015">
    <property type="term" value="F:gamma-tubulin binding"/>
    <property type="evidence" value="ECO:0007669"/>
    <property type="project" value="InterPro"/>
</dbReference>
<organism evidence="9 10">
    <name type="scientific">Apis cerana cerana</name>
    <name type="common">Oriental honeybee</name>
    <dbReference type="NCBI Taxonomy" id="94128"/>
    <lineage>
        <taxon>Eukaryota</taxon>
        <taxon>Metazoa</taxon>
        <taxon>Ecdysozoa</taxon>
        <taxon>Arthropoda</taxon>
        <taxon>Hexapoda</taxon>
        <taxon>Insecta</taxon>
        <taxon>Pterygota</taxon>
        <taxon>Neoptera</taxon>
        <taxon>Endopterygota</taxon>
        <taxon>Hymenoptera</taxon>
        <taxon>Apocrita</taxon>
        <taxon>Aculeata</taxon>
        <taxon>Apoidea</taxon>
        <taxon>Anthophila</taxon>
        <taxon>Apidae</taxon>
        <taxon>Apis</taxon>
    </lineage>
</organism>
<dbReference type="GO" id="GO:0000930">
    <property type="term" value="C:gamma-tubulin complex"/>
    <property type="evidence" value="ECO:0007669"/>
    <property type="project" value="TreeGrafter"/>
</dbReference>
<dbReference type="InterPro" id="IPR042241">
    <property type="entry name" value="GCP_C_sf"/>
</dbReference>
<dbReference type="InterPro" id="IPR040457">
    <property type="entry name" value="GCP_C"/>
</dbReference>
<keyword evidence="10" id="KW-1185">Reference proteome</keyword>
<dbReference type="GO" id="GO:0000278">
    <property type="term" value="P:mitotic cell cycle"/>
    <property type="evidence" value="ECO:0007669"/>
    <property type="project" value="TreeGrafter"/>
</dbReference>
<dbReference type="Pfam" id="PF04130">
    <property type="entry name" value="GCP_C_terminal"/>
    <property type="match status" value="1"/>
</dbReference>
<gene>
    <name evidence="9" type="ORF">APICC_01602</name>
</gene>
<dbReference type="GO" id="GO:0051321">
    <property type="term" value="P:meiotic cell cycle"/>
    <property type="evidence" value="ECO:0007669"/>
    <property type="project" value="TreeGrafter"/>
</dbReference>
<dbReference type="GO" id="GO:0031122">
    <property type="term" value="P:cytoplasmic microtubule organization"/>
    <property type="evidence" value="ECO:0007669"/>
    <property type="project" value="TreeGrafter"/>
</dbReference>
<dbReference type="InterPro" id="IPR041470">
    <property type="entry name" value="GCP_N"/>
</dbReference>
<feature type="coiled-coil region" evidence="6">
    <location>
        <begin position="822"/>
        <end position="856"/>
    </location>
</feature>
<feature type="domain" description="Gamma tubulin complex component protein N-terminal" evidence="8">
    <location>
        <begin position="405"/>
        <end position="672"/>
    </location>
</feature>
<keyword evidence="6" id="KW-0175">Coiled coil</keyword>
<keyword evidence="3" id="KW-0963">Cytoplasm</keyword>
<evidence type="ECO:0000256" key="5">
    <source>
        <dbReference type="ARBA" id="ARBA00023212"/>
    </source>
</evidence>
<dbReference type="Proteomes" id="UP000242457">
    <property type="component" value="Unassembled WGS sequence"/>
</dbReference>
<name>A0A2A3E3Y4_APICC</name>
<dbReference type="Gene3D" id="1.20.120.1900">
    <property type="entry name" value="Gamma-tubulin complex, C-terminal domain"/>
    <property type="match status" value="1"/>
</dbReference>
<proteinExistence type="inferred from homology"/>
<comment type="similarity">
    <text evidence="2">Belongs to the TUBGCP family.</text>
</comment>
<evidence type="ECO:0000256" key="3">
    <source>
        <dbReference type="ARBA" id="ARBA00022490"/>
    </source>
</evidence>
<evidence type="ECO:0000259" key="7">
    <source>
        <dbReference type="Pfam" id="PF04130"/>
    </source>
</evidence>
<dbReference type="OrthoDB" id="775571at2759"/>
<dbReference type="EMBL" id="KZ288433">
    <property type="protein sequence ID" value="PBC25791.1"/>
    <property type="molecule type" value="Genomic_DNA"/>
</dbReference>
<evidence type="ECO:0000256" key="2">
    <source>
        <dbReference type="ARBA" id="ARBA00010337"/>
    </source>
</evidence>
<evidence type="ECO:0000313" key="9">
    <source>
        <dbReference type="EMBL" id="PBC25791.1"/>
    </source>
</evidence>
<dbReference type="GO" id="GO:0051225">
    <property type="term" value="P:spindle assembly"/>
    <property type="evidence" value="ECO:0007669"/>
    <property type="project" value="TreeGrafter"/>
</dbReference>
<keyword evidence="4" id="KW-0493">Microtubule</keyword>
<dbReference type="GO" id="GO:0007020">
    <property type="term" value="P:microtubule nucleation"/>
    <property type="evidence" value="ECO:0007669"/>
    <property type="project" value="InterPro"/>
</dbReference>
<dbReference type="PANTHER" id="PTHR19302">
    <property type="entry name" value="GAMMA TUBULIN COMPLEX PROTEIN"/>
    <property type="match status" value="1"/>
</dbReference>
<dbReference type="PANTHER" id="PTHR19302:SF70">
    <property type="entry name" value="GAMMA-TUBULIN COMPLEX COMPONENT 6"/>
    <property type="match status" value="1"/>
</dbReference>
<evidence type="ECO:0000256" key="4">
    <source>
        <dbReference type="ARBA" id="ARBA00022701"/>
    </source>
</evidence>
<accession>A0A2A3E3Y4</accession>
<dbReference type="Pfam" id="PF17681">
    <property type="entry name" value="GCP_N_terminal"/>
    <property type="match status" value="1"/>
</dbReference>
<dbReference type="GO" id="GO:0000922">
    <property type="term" value="C:spindle pole"/>
    <property type="evidence" value="ECO:0007669"/>
    <property type="project" value="InterPro"/>
</dbReference>
<evidence type="ECO:0000313" key="10">
    <source>
        <dbReference type="Proteomes" id="UP000242457"/>
    </source>
</evidence>
<feature type="domain" description="Gamma tubulin complex component C-terminal" evidence="7">
    <location>
        <begin position="1159"/>
        <end position="1457"/>
    </location>
</feature>
<sequence>MNIKEYVCIDNDINNHYNDNVYGLITELSRHILQTYRSFHRNIQFTYDHDIKIIKHLRIKAFEILLKKSHQLISSQDCKEFQKIDPFLEVQKYAFTLKLGLNRSHDAIMLEYFLQKLEAFSYVELPVSSILQLLIQLKNFNTDSKPIMNIFYADKINLTFPKITYNKNDSLFQIYPMEYFISSDKFEAILEKFPNTKIAPKNIINELNFLYDSKKSKAIGIESTDILVTCDFMSNHIFDKMSSHTLLCPNQRLTISSEFNLCILQNNMIENKCENIYNFPSEKGTATNYLYLPFIQTNTEETESMIDTFKFFDQSISNESNSGINIWNYIWNEINIMNTISTENHQTWECFGEIESIKELMFVTDMSIAAIHLEKIKEMNNLSLLSEKVMNSLLLLEEISAKEFIHDVRSMLVGIESNSFKYGDVIGFTLRKNISVYGICSESVKKICQEAINWGNCFRFLWNLVIPKSQNIKLPQEGLMFKAMCANIKELLLYYQAVLLRIFTNENKSEGILKIFEKVRSVATLITKVAKVCESYKENQFTFRGGNNILTNIYNEAIKATDTKIALVFYSLLKSCCEVYFRFLQKWIFEGICDDIYGEFMIKTRPQYLRSRSHKFWTKSFSIYNDAVPAFLNDLAESILQCGKTVRLLRICDSKNPICRVCITEQPDINVCLSVIALRDQSLRYHEYEKKGKFALGSILSLSTAILNQKQLEKGISKVIVQTERNAPLKVHEETKKQEYTTKTLTQMKNHTDLANPQEQIFINNLQQKKKKESESSNKLLLQIEHNKEESTIKTMVWNYYENVTNDINKRRIRSQWRIKRMKFYNKRVDILNTTNQDLRNELEKTEQLEHAITSDSLIEIPIPFEDENKNYTNTSFQQSCAISTPNITIDQNQDSIQNQYLLANYKYKKTISNNNEKYKFHNFDELKTLNKKTISEISSNKNRTNEQIDEILEQLSTHCIHHSTITERPNLLNVIKLDNAITESQIGNIHCNNMTPNNNEFDIQQIEFSSATNEINRKTINFTENITNQENSNLETPMSCTTDNFTTSSVQSPISLMYNLEDSSPTEISSIIPSSCAYSITKSNLSVKKDSDLFELTHNEKCNKISPVITPLSITDVEIIDHISLQAYLEKSIRIPLNIQSRLVSNAIIKYFLKENNLLLHLHSLRSYFFLLNGEFAKTLTDSLYARLYEISVPIELFNSVTLTNLLERALVNSFNNVYVNSELLSLSAIDTPAQLEISDPAALDCLSLNYKINWPLNIIIDETVMKQYGKVFKFLITSGRVSWVLQEDFNIMKRERKAITSEQYHKLQLYRHSMTQFMNALHNYLTCSVLHASWAEFEKDLEHSLTVDQIYLSHVNYIKRILSRCMLNSREEKVRICLTNIFKVILKFHNRIRSQTWIMKSTGYIHPNFKKLEQMYQAFCELRAYMSHVAFKLATSGYEPHLIHFLNALNINQMYDLTVKTYCNSVSSSEL</sequence>
<evidence type="ECO:0000259" key="8">
    <source>
        <dbReference type="Pfam" id="PF17681"/>
    </source>
</evidence>
<dbReference type="STRING" id="94128.A0A2A3E3Y4"/>
<comment type="subcellular location">
    <subcellularLocation>
        <location evidence="1">Cytoplasm</location>
        <location evidence="1">Cytoskeleton</location>
    </subcellularLocation>
</comment>
<keyword evidence="5" id="KW-0206">Cytoskeleton</keyword>
<evidence type="ECO:0000256" key="6">
    <source>
        <dbReference type="SAM" id="Coils"/>
    </source>
</evidence>
<evidence type="ECO:0000256" key="1">
    <source>
        <dbReference type="ARBA" id="ARBA00004245"/>
    </source>
</evidence>
<reference evidence="9 10" key="1">
    <citation type="submission" date="2014-07" db="EMBL/GenBank/DDBJ databases">
        <title>Genomic and transcriptomic analysis on Apis cerana provide comprehensive insights into honey bee biology.</title>
        <authorList>
            <person name="Diao Q."/>
            <person name="Sun L."/>
            <person name="Zheng H."/>
            <person name="Zheng H."/>
            <person name="Xu S."/>
            <person name="Wang S."/>
            <person name="Zeng Z."/>
            <person name="Hu F."/>
            <person name="Su S."/>
            <person name="Wu J."/>
        </authorList>
    </citation>
    <scope>NUCLEOTIDE SEQUENCE [LARGE SCALE GENOMIC DNA]</scope>
    <source>
        <tissue evidence="9">Pupae without intestine</tissue>
    </source>
</reference>
<protein>
    <submittedName>
        <fullName evidence="9">Gamma-tubulin complex component</fullName>
    </submittedName>
</protein>